<keyword evidence="2" id="KW-1185">Reference proteome</keyword>
<dbReference type="Gene3D" id="2.120.10.80">
    <property type="entry name" value="Kelch-type beta propeller"/>
    <property type="match status" value="1"/>
</dbReference>
<gene>
    <name evidence="1" type="ORF">PGLA1383_LOCUS47266</name>
</gene>
<reference evidence="1" key="1">
    <citation type="submission" date="2021-02" db="EMBL/GenBank/DDBJ databases">
        <authorList>
            <person name="Dougan E. K."/>
            <person name="Rhodes N."/>
            <person name="Thang M."/>
            <person name="Chan C."/>
        </authorList>
    </citation>
    <scope>NUCLEOTIDE SEQUENCE</scope>
</reference>
<protein>
    <submittedName>
        <fullName evidence="1">Uncharacterized protein</fullName>
    </submittedName>
</protein>
<evidence type="ECO:0000313" key="2">
    <source>
        <dbReference type="Proteomes" id="UP000654075"/>
    </source>
</evidence>
<dbReference type="InterPro" id="IPR015915">
    <property type="entry name" value="Kelch-typ_b-propeller"/>
</dbReference>
<dbReference type="AlphaFoldDB" id="A0A813H0I7"/>
<dbReference type="SMART" id="SM00612">
    <property type="entry name" value="Kelch"/>
    <property type="match status" value="2"/>
</dbReference>
<dbReference type="InterPro" id="IPR006652">
    <property type="entry name" value="Kelch_1"/>
</dbReference>
<name>A0A813H0I7_POLGL</name>
<dbReference type="PANTHER" id="PTHR46375">
    <property type="entry name" value="KELCH REPEAT AND BTB DOMAIN-CONTAINING PROTEIN 13-RELATED"/>
    <property type="match status" value="1"/>
</dbReference>
<evidence type="ECO:0000313" key="1">
    <source>
        <dbReference type="EMBL" id="CAE8631130.1"/>
    </source>
</evidence>
<organism evidence="1 2">
    <name type="scientific">Polarella glacialis</name>
    <name type="common">Dinoflagellate</name>
    <dbReference type="NCBI Taxonomy" id="89957"/>
    <lineage>
        <taxon>Eukaryota</taxon>
        <taxon>Sar</taxon>
        <taxon>Alveolata</taxon>
        <taxon>Dinophyceae</taxon>
        <taxon>Suessiales</taxon>
        <taxon>Suessiaceae</taxon>
        <taxon>Polarella</taxon>
    </lineage>
</organism>
<dbReference type="EMBL" id="CAJNNV010030048">
    <property type="protein sequence ID" value="CAE8631130.1"/>
    <property type="molecule type" value="Genomic_DNA"/>
</dbReference>
<accession>A0A813H0I7</accession>
<dbReference type="InterPro" id="IPR052392">
    <property type="entry name" value="Kelch-BTB_domain-containing"/>
</dbReference>
<sequence length="183" mass="19342">SSSELCRAFSTWRLGSVLAAAASHDGTPRVRCGGSRSWVPVHVWGPWRAPGHFVFERLGCTADSCAAWEALPPMSQKRAGAVGAGLHGRIYMVGGSDGRHTLDSAEAFVVETTSWEALPAMSQRRADATIARFAGHLYVFGGSDGKQQLSSAERFQTAGDQAWDPLSPMSQPRATAAAAVLAG</sequence>
<dbReference type="Proteomes" id="UP000654075">
    <property type="component" value="Unassembled WGS sequence"/>
</dbReference>
<dbReference type="OrthoDB" id="191037at2759"/>
<dbReference type="PANTHER" id="PTHR46375:SF3">
    <property type="entry name" value="KELCH REPEAT AND BTB DOMAIN-CONTAINING PROTEIN 13"/>
    <property type="match status" value="1"/>
</dbReference>
<proteinExistence type="predicted"/>
<dbReference type="Pfam" id="PF01344">
    <property type="entry name" value="Kelch_1"/>
    <property type="match status" value="2"/>
</dbReference>
<comment type="caution">
    <text evidence="1">The sequence shown here is derived from an EMBL/GenBank/DDBJ whole genome shotgun (WGS) entry which is preliminary data.</text>
</comment>
<feature type="non-terminal residue" evidence="1">
    <location>
        <position position="1"/>
    </location>
</feature>
<dbReference type="SUPFAM" id="SSF117281">
    <property type="entry name" value="Kelch motif"/>
    <property type="match status" value="1"/>
</dbReference>